<keyword evidence="3" id="KW-1185">Reference proteome</keyword>
<evidence type="ECO:0000256" key="1">
    <source>
        <dbReference type="SAM" id="MobiDB-lite"/>
    </source>
</evidence>
<proteinExistence type="predicted"/>
<dbReference type="Gene3D" id="3.40.50.720">
    <property type="entry name" value="NAD(P)-binding Rossmann-like Domain"/>
    <property type="match status" value="1"/>
</dbReference>
<organism evidence="2 3">
    <name type="scientific">Mycobacterium ulcerans str. Harvey</name>
    <dbReference type="NCBI Taxonomy" id="1299332"/>
    <lineage>
        <taxon>Bacteria</taxon>
        <taxon>Bacillati</taxon>
        <taxon>Actinomycetota</taxon>
        <taxon>Actinomycetes</taxon>
        <taxon>Mycobacteriales</taxon>
        <taxon>Mycobacteriaceae</taxon>
        <taxon>Mycobacterium</taxon>
        <taxon>Mycobacterium ulcerans group</taxon>
    </lineage>
</organism>
<dbReference type="SUPFAM" id="SSF51735">
    <property type="entry name" value="NAD(P)-binding Rossmann-fold domains"/>
    <property type="match status" value="1"/>
</dbReference>
<feature type="region of interest" description="Disordered" evidence="1">
    <location>
        <begin position="73"/>
        <end position="110"/>
    </location>
</feature>
<protein>
    <submittedName>
        <fullName evidence="2">Short chain dehydrogenase family protein</fullName>
    </submittedName>
</protein>
<dbReference type="InterPro" id="IPR036291">
    <property type="entry name" value="NAD(P)-bd_dom_sf"/>
</dbReference>
<dbReference type="Pfam" id="PF00106">
    <property type="entry name" value="adh_short"/>
    <property type="match status" value="1"/>
</dbReference>
<evidence type="ECO:0000313" key="3">
    <source>
        <dbReference type="Proteomes" id="UP000020681"/>
    </source>
</evidence>
<comment type="caution">
    <text evidence="2">The sequence shown here is derived from an EMBL/GenBank/DDBJ whole genome shotgun (WGS) entry which is preliminary data.</text>
</comment>
<dbReference type="InterPro" id="IPR002347">
    <property type="entry name" value="SDR_fam"/>
</dbReference>
<dbReference type="Proteomes" id="UP000020681">
    <property type="component" value="Unassembled WGS sequence"/>
</dbReference>
<dbReference type="EMBL" id="JAOL01000133">
    <property type="protein sequence ID" value="EUA88770.1"/>
    <property type="molecule type" value="Genomic_DNA"/>
</dbReference>
<feature type="compositionally biased region" description="Low complexity" evidence="1">
    <location>
        <begin position="83"/>
        <end position="92"/>
    </location>
</feature>
<gene>
    <name evidence="2" type="ORF">I551_4723</name>
</gene>
<sequence>MEVLVTGGDTDLGRTVAEGFRDDGHKVTLVGARRDDLEVVAKELDADAIACDITNPASLAEVRGCSPTIWTPSSTCRRRPGMPAIRAPTRWRTPPRRGAMHWTPPRSRRC</sequence>
<accession>A0ABN0QVE0</accession>
<reference evidence="2 3" key="1">
    <citation type="submission" date="2014-01" db="EMBL/GenBank/DDBJ databases">
        <authorList>
            <person name="Dobos K."/>
            <person name="Lenaerts A."/>
            <person name="Ordway D."/>
            <person name="DeGroote M.A."/>
            <person name="Parker T."/>
            <person name="Sizemore C."/>
            <person name="Tallon L.J."/>
            <person name="Sadzewicz L.K."/>
            <person name="Sengamalay N."/>
            <person name="Fraser C.M."/>
            <person name="Hine E."/>
            <person name="Shefchek K.A."/>
            <person name="Das S.P."/>
            <person name="Tettelin H."/>
        </authorList>
    </citation>
    <scope>NUCLEOTIDE SEQUENCE [LARGE SCALE GENOMIC DNA]</scope>
    <source>
        <strain evidence="2 3">Harvey</strain>
    </source>
</reference>
<evidence type="ECO:0000313" key="2">
    <source>
        <dbReference type="EMBL" id="EUA88770.1"/>
    </source>
</evidence>
<name>A0ABN0QVE0_MYCUL</name>